<evidence type="ECO:0000256" key="9">
    <source>
        <dbReference type="ARBA" id="ARBA00022722"/>
    </source>
</evidence>
<dbReference type="GO" id="GO:0003723">
    <property type="term" value="F:RNA binding"/>
    <property type="evidence" value="ECO:0007669"/>
    <property type="project" value="UniProtKB-UniRule"/>
</dbReference>
<evidence type="ECO:0000256" key="3">
    <source>
        <dbReference type="ARBA" id="ARBA00004065"/>
    </source>
</evidence>
<proteinExistence type="inferred from homology"/>
<dbReference type="AlphaFoldDB" id="A0A0B2K263"/>
<keyword evidence="13 14" id="KW-0464">Manganese</keyword>
<keyword evidence="8 14" id="KW-0963">Cytoplasm</keyword>
<dbReference type="eggNOG" id="COG0164">
    <property type="taxonomic scope" value="Bacteria"/>
</dbReference>
<dbReference type="SUPFAM" id="SSF53098">
    <property type="entry name" value="Ribonuclease H-like"/>
    <property type="match status" value="1"/>
</dbReference>
<sequence>MNIADLSIKQIEGLFASGEVTEELLEALKMDTRAAAGKILKRYERQQKEIARVKAMYRYEYEARNEGLTVIAGVDEAGRGPLAGPVSVAAVILPEGLIIPKINDSKKLSEKVRDELYDEIMAKAVSVKQVFVDERTIDRVNILQATMNGMYEAIFALEPQPDKVLLDAVKLENLPMASLSLIKGDAKSASIAAASIIAKVSRDRLMDEYDKKYPEYGFAGHKGYGTGSHIEAIRKYGPCPIHRLSFEPIKSMVEETEDVGNLFTN</sequence>
<dbReference type="GO" id="GO:0032299">
    <property type="term" value="C:ribonuclease H2 complex"/>
    <property type="evidence" value="ECO:0007669"/>
    <property type="project" value="TreeGrafter"/>
</dbReference>
<dbReference type="EC" id="3.1.26.4" evidence="6 14"/>
<evidence type="ECO:0000256" key="6">
    <source>
        <dbReference type="ARBA" id="ARBA00012180"/>
    </source>
</evidence>
<evidence type="ECO:0000256" key="11">
    <source>
        <dbReference type="ARBA" id="ARBA00022759"/>
    </source>
</evidence>
<comment type="similarity">
    <text evidence="5 14 16">Belongs to the RNase HII family.</text>
</comment>
<keyword evidence="10 14" id="KW-0479">Metal-binding</keyword>
<evidence type="ECO:0000256" key="1">
    <source>
        <dbReference type="ARBA" id="ARBA00000077"/>
    </source>
</evidence>
<dbReference type="GO" id="GO:0043137">
    <property type="term" value="P:DNA replication, removal of RNA primer"/>
    <property type="evidence" value="ECO:0007669"/>
    <property type="project" value="TreeGrafter"/>
</dbReference>
<dbReference type="CDD" id="cd07182">
    <property type="entry name" value="RNase_HII_bacteria_HII_like"/>
    <property type="match status" value="1"/>
</dbReference>
<evidence type="ECO:0000313" key="19">
    <source>
        <dbReference type="Proteomes" id="UP000030993"/>
    </source>
</evidence>
<dbReference type="NCBIfam" id="NF000595">
    <property type="entry name" value="PRK00015.1-3"/>
    <property type="match status" value="1"/>
</dbReference>
<dbReference type="FunFam" id="3.30.420.10:FF:000006">
    <property type="entry name" value="Ribonuclease HII"/>
    <property type="match status" value="1"/>
</dbReference>
<dbReference type="GO" id="GO:0005737">
    <property type="term" value="C:cytoplasm"/>
    <property type="evidence" value="ECO:0007669"/>
    <property type="project" value="UniProtKB-SubCell"/>
</dbReference>
<feature type="binding site" evidence="14 15">
    <location>
        <position position="167"/>
    </location>
    <ligand>
        <name>a divalent metal cation</name>
        <dbReference type="ChEBI" id="CHEBI:60240"/>
    </ligand>
</feature>
<evidence type="ECO:0000256" key="10">
    <source>
        <dbReference type="ARBA" id="ARBA00022723"/>
    </source>
</evidence>
<evidence type="ECO:0000313" key="18">
    <source>
        <dbReference type="EMBL" id="KHM52856.1"/>
    </source>
</evidence>
<dbReference type="InterPro" id="IPR036397">
    <property type="entry name" value="RNaseH_sf"/>
</dbReference>
<dbReference type="GO" id="GO:0006298">
    <property type="term" value="P:mismatch repair"/>
    <property type="evidence" value="ECO:0007669"/>
    <property type="project" value="TreeGrafter"/>
</dbReference>
<dbReference type="HAMAP" id="MF_00052_B">
    <property type="entry name" value="RNase_HII_B"/>
    <property type="match status" value="1"/>
</dbReference>
<dbReference type="PROSITE" id="PS51975">
    <property type="entry name" value="RNASE_H_2"/>
    <property type="match status" value="1"/>
</dbReference>
<keyword evidence="19" id="KW-1185">Reference proteome</keyword>
<gene>
    <name evidence="14" type="primary">rnhB</name>
    <name evidence="18" type="ORF">NZ47_02320</name>
</gene>
<dbReference type="Proteomes" id="UP000030993">
    <property type="component" value="Unassembled WGS sequence"/>
</dbReference>
<dbReference type="PANTHER" id="PTHR10954:SF18">
    <property type="entry name" value="RIBONUCLEASE HII"/>
    <property type="match status" value="1"/>
</dbReference>
<dbReference type="InterPro" id="IPR024567">
    <property type="entry name" value="RNase_HII/HIII_dom"/>
</dbReference>
<evidence type="ECO:0000256" key="16">
    <source>
        <dbReference type="RuleBase" id="RU003515"/>
    </source>
</evidence>
<keyword evidence="9 14" id="KW-0540">Nuclease</keyword>
<keyword evidence="12 14" id="KW-0378">Hydrolase</keyword>
<dbReference type="InterPro" id="IPR022898">
    <property type="entry name" value="RNase_HII"/>
</dbReference>
<protein>
    <recommendedName>
        <fullName evidence="7 14">Ribonuclease HII</fullName>
        <shortName evidence="14">RNase HII</shortName>
        <ecNumber evidence="6 14">3.1.26.4</ecNumber>
    </recommendedName>
</protein>
<dbReference type="STRING" id="82374.NZ47_02320"/>
<keyword evidence="11 14" id="KW-0255">Endonuclease</keyword>
<feature type="binding site" evidence="14 15">
    <location>
        <position position="75"/>
    </location>
    <ligand>
        <name>a divalent metal cation</name>
        <dbReference type="ChEBI" id="CHEBI:60240"/>
    </ligand>
</feature>
<evidence type="ECO:0000256" key="5">
    <source>
        <dbReference type="ARBA" id="ARBA00007383"/>
    </source>
</evidence>
<evidence type="ECO:0000256" key="14">
    <source>
        <dbReference type="HAMAP-Rule" id="MF_00052"/>
    </source>
</evidence>
<comment type="catalytic activity">
    <reaction evidence="1 14 15 16">
        <text>Endonucleolytic cleavage to 5'-phosphomonoester.</text>
        <dbReference type="EC" id="3.1.26.4"/>
    </reaction>
</comment>
<evidence type="ECO:0000259" key="17">
    <source>
        <dbReference type="PROSITE" id="PS51975"/>
    </source>
</evidence>
<dbReference type="GO" id="GO:0030145">
    <property type="term" value="F:manganese ion binding"/>
    <property type="evidence" value="ECO:0007669"/>
    <property type="project" value="UniProtKB-UniRule"/>
</dbReference>
<name>A0A0B2K263_9FIRM</name>
<evidence type="ECO:0000256" key="15">
    <source>
        <dbReference type="PROSITE-ProRule" id="PRU01319"/>
    </source>
</evidence>
<evidence type="ECO:0000256" key="4">
    <source>
        <dbReference type="ARBA" id="ARBA00004496"/>
    </source>
</evidence>
<dbReference type="InterPro" id="IPR001352">
    <property type="entry name" value="RNase_HII/HIII"/>
</dbReference>
<dbReference type="PANTHER" id="PTHR10954">
    <property type="entry name" value="RIBONUCLEASE H2 SUBUNIT A"/>
    <property type="match status" value="1"/>
</dbReference>
<accession>A0A0B2K263</accession>
<feature type="binding site" evidence="14 15">
    <location>
        <position position="76"/>
    </location>
    <ligand>
        <name>a divalent metal cation</name>
        <dbReference type="ChEBI" id="CHEBI:60240"/>
    </ligand>
</feature>
<comment type="function">
    <text evidence="3 14 16">Endonuclease that specifically degrades the RNA of RNA-DNA hybrids.</text>
</comment>
<dbReference type="InterPro" id="IPR012337">
    <property type="entry name" value="RNaseH-like_sf"/>
</dbReference>
<feature type="domain" description="RNase H type-2" evidence="17">
    <location>
        <begin position="69"/>
        <end position="258"/>
    </location>
</feature>
<evidence type="ECO:0000256" key="2">
    <source>
        <dbReference type="ARBA" id="ARBA00001946"/>
    </source>
</evidence>
<evidence type="ECO:0000256" key="8">
    <source>
        <dbReference type="ARBA" id="ARBA00022490"/>
    </source>
</evidence>
<evidence type="ECO:0000256" key="7">
    <source>
        <dbReference type="ARBA" id="ARBA00019179"/>
    </source>
</evidence>
<comment type="subcellular location">
    <subcellularLocation>
        <location evidence="4 14">Cytoplasm</location>
    </subcellularLocation>
</comment>
<evidence type="ECO:0000256" key="13">
    <source>
        <dbReference type="ARBA" id="ARBA00023211"/>
    </source>
</evidence>
<comment type="caution">
    <text evidence="18">The sequence shown here is derived from an EMBL/GenBank/DDBJ whole genome shotgun (WGS) entry which is preliminary data.</text>
</comment>
<dbReference type="GO" id="GO:0004523">
    <property type="term" value="F:RNA-DNA hybrid ribonuclease activity"/>
    <property type="evidence" value="ECO:0007669"/>
    <property type="project" value="UniProtKB-UniRule"/>
</dbReference>
<reference evidence="18 19" key="1">
    <citation type="journal article" date="2013" name="PLoS ONE">
        <title>Identification and characterization of three novel lipases belonging to families II and V from Anaerovibrio lipolyticus 5ST.</title>
        <authorList>
            <person name="Prive F."/>
            <person name="Kaderbhai N.N."/>
            <person name="Girdwood S."/>
            <person name="Worgan H.J."/>
            <person name="Pinloche E."/>
            <person name="Scollan N.D."/>
            <person name="Huws S.A."/>
            <person name="Newbold C.J."/>
        </authorList>
    </citation>
    <scope>NUCLEOTIDE SEQUENCE [LARGE SCALE GENOMIC DNA]</scope>
    <source>
        <strain evidence="18 19">5S</strain>
    </source>
</reference>
<dbReference type="Pfam" id="PF01351">
    <property type="entry name" value="RNase_HII"/>
    <property type="match status" value="1"/>
</dbReference>
<comment type="cofactor">
    <cofactor evidence="2">
        <name>Mg(2+)</name>
        <dbReference type="ChEBI" id="CHEBI:18420"/>
    </cofactor>
</comment>
<dbReference type="RefSeq" id="WP_039206090.1">
    <property type="nucleotide sequence ID" value="NZ_JSCE01000043.1"/>
</dbReference>
<organism evidence="18 19">
    <name type="scientific">Anaerovibrio lipolyticus</name>
    <dbReference type="NCBI Taxonomy" id="82374"/>
    <lineage>
        <taxon>Bacteria</taxon>
        <taxon>Bacillati</taxon>
        <taxon>Bacillota</taxon>
        <taxon>Negativicutes</taxon>
        <taxon>Selenomonadales</taxon>
        <taxon>Selenomonadaceae</taxon>
        <taxon>Anaerovibrio</taxon>
    </lineage>
</organism>
<dbReference type="NCBIfam" id="NF000594">
    <property type="entry name" value="PRK00015.1-1"/>
    <property type="match status" value="1"/>
</dbReference>
<dbReference type="EMBL" id="JSCE01000043">
    <property type="protein sequence ID" value="KHM52856.1"/>
    <property type="molecule type" value="Genomic_DNA"/>
</dbReference>
<comment type="cofactor">
    <cofactor evidence="14 15">
        <name>Mn(2+)</name>
        <dbReference type="ChEBI" id="CHEBI:29035"/>
    </cofactor>
    <cofactor evidence="14 15">
        <name>Mg(2+)</name>
        <dbReference type="ChEBI" id="CHEBI:18420"/>
    </cofactor>
    <text evidence="14 15">Manganese or magnesium. Binds 1 divalent metal ion per monomer in the absence of substrate. May bind a second metal ion after substrate binding.</text>
</comment>
<dbReference type="Gene3D" id="3.30.420.10">
    <property type="entry name" value="Ribonuclease H-like superfamily/Ribonuclease H"/>
    <property type="match status" value="1"/>
</dbReference>
<evidence type="ECO:0000256" key="12">
    <source>
        <dbReference type="ARBA" id="ARBA00022801"/>
    </source>
</evidence>